<evidence type="ECO:0000256" key="1">
    <source>
        <dbReference type="SAM" id="Phobius"/>
    </source>
</evidence>
<reference evidence="3" key="1">
    <citation type="submission" date="2021-01" db="EMBL/GenBank/DDBJ databases">
        <title>Genome public.</title>
        <authorList>
            <person name="Liu C."/>
            <person name="Sun Q."/>
        </authorList>
    </citation>
    <scope>NUCLEOTIDE SEQUENCE [LARGE SCALE GENOMIC DNA]</scope>
    <source>
        <strain evidence="3">YIM B02505</strain>
    </source>
</reference>
<keyword evidence="1" id="KW-0472">Membrane</keyword>
<evidence type="ECO:0000313" key="2">
    <source>
        <dbReference type="EMBL" id="MBK1809152.1"/>
    </source>
</evidence>
<keyword evidence="3" id="KW-1185">Reference proteome</keyword>
<feature type="transmembrane region" description="Helical" evidence="1">
    <location>
        <begin position="86"/>
        <end position="107"/>
    </location>
</feature>
<dbReference type="RefSeq" id="WP_200265700.1">
    <property type="nucleotide sequence ID" value="NZ_JAENHN010000002.1"/>
</dbReference>
<evidence type="ECO:0000313" key="3">
    <source>
        <dbReference type="Proteomes" id="UP000596739"/>
    </source>
</evidence>
<evidence type="ECO:0008006" key="4">
    <source>
        <dbReference type="Google" id="ProtNLM"/>
    </source>
</evidence>
<organism evidence="2 3">
    <name type="scientific">Clostridium yunnanense</name>
    <dbReference type="NCBI Taxonomy" id="2800325"/>
    <lineage>
        <taxon>Bacteria</taxon>
        <taxon>Bacillati</taxon>
        <taxon>Bacillota</taxon>
        <taxon>Clostridia</taxon>
        <taxon>Eubacteriales</taxon>
        <taxon>Clostridiaceae</taxon>
        <taxon>Clostridium</taxon>
    </lineage>
</organism>
<keyword evidence="1" id="KW-1133">Transmembrane helix</keyword>
<sequence length="193" mass="23218">MFLKIKKITLWYNYYRAFKDYNNLININFGQRVVFDLKNINKSKFEDQVYNAIYDNYKRILVDDEIFKRTIIILQSNLYGSEKRNYNFIIPIMVSIFSFAGTFIINASKLSDPITLIFNFVYLVIVFYAYMLGIKLDHRKYCNLLTYYNLCLGIVNQLYEEYKSDNDVQKEIAATLDDKNNFFMRLFKKKNDR</sequence>
<accession>A0ABS1EIF2</accession>
<protein>
    <recommendedName>
        <fullName evidence="4">SMODS and SLOG-associating 2TM effector domain-containing protein</fullName>
    </recommendedName>
</protein>
<dbReference type="Proteomes" id="UP000596739">
    <property type="component" value="Unassembled WGS sequence"/>
</dbReference>
<feature type="transmembrane region" description="Helical" evidence="1">
    <location>
        <begin position="113"/>
        <end position="131"/>
    </location>
</feature>
<gene>
    <name evidence="2" type="ORF">JHL18_00625</name>
</gene>
<keyword evidence="1" id="KW-0812">Transmembrane</keyword>
<comment type="caution">
    <text evidence="2">The sequence shown here is derived from an EMBL/GenBank/DDBJ whole genome shotgun (WGS) entry which is preliminary data.</text>
</comment>
<proteinExistence type="predicted"/>
<name>A0ABS1EIF2_9CLOT</name>
<dbReference type="EMBL" id="JAENHN010000002">
    <property type="protein sequence ID" value="MBK1809152.1"/>
    <property type="molecule type" value="Genomic_DNA"/>
</dbReference>